<dbReference type="EMBL" id="ASPP01043270">
    <property type="protein sequence ID" value="ETN99674.1"/>
    <property type="molecule type" value="Genomic_DNA"/>
</dbReference>
<sequence>MKFIAYKTFLTTGRAFLHIYKTTIENNCENFFEDGEEKSKVVEAKKFLRTFLFNSCTNSTDSSRIKVETKYNYFARDVGDLILFGKHCFSLLTSSNYLKNPAMFFHYFSLLKEKDETSILNEGCWFWSYCFYVCDCGKIFYEYVNFINHYVNDSCFCLYARAPKHCFFMLKKKLPKSLISYVIDFMNPLWFEMRPTREDKILIVERDLLLKSIPVITPIYSKNNLYLESLKETQEYERIFGEPLKKKHKKVYE</sequence>
<evidence type="ECO:0000313" key="1">
    <source>
        <dbReference type="EMBL" id="ETN99674.1"/>
    </source>
</evidence>
<accession>X6LG12</accession>
<comment type="caution">
    <text evidence="1">The sequence shown here is derived from an EMBL/GenBank/DDBJ whole genome shotgun (WGS) entry which is preliminary data.</text>
</comment>
<dbReference type="Proteomes" id="UP000023152">
    <property type="component" value="Unassembled WGS sequence"/>
</dbReference>
<gene>
    <name evidence="1" type="ORF">RFI_37797</name>
</gene>
<reference evidence="1 2" key="1">
    <citation type="journal article" date="2013" name="Curr. Biol.">
        <title>The Genome of the Foraminiferan Reticulomyxa filosa.</title>
        <authorList>
            <person name="Glockner G."/>
            <person name="Hulsmann N."/>
            <person name="Schleicher M."/>
            <person name="Noegel A.A."/>
            <person name="Eichinger L."/>
            <person name="Gallinger C."/>
            <person name="Pawlowski J."/>
            <person name="Sierra R."/>
            <person name="Euteneuer U."/>
            <person name="Pillet L."/>
            <person name="Moustafa A."/>
            <person name="Platzer M."/>
            <person name="Groth M."/>
            <person name="Szafranski K."/>
            <person name="Schliwa M."/>
        </authorList>
    </citation>
    <scope>NUCLEOTIDE SEQUENCE [LARGE SCALE GENOMIC DNA]</scope>
</reference>
<dbReference type="AlphaFoldDB" id="X6LG12"/>
<proteinExistence type="predicted"/>
<organism evidence="1 2">
    <name type="scientific">Reticulomyxa filosa</name>
    <dbReference type="NCBI Taxonomy" id="46433"/>
    <lineage>
        <taxon>Eukaryota</taxon>
        <taxon>Sar</taxon>
        <taxon>Rhizaria</taxon>
        <taxon>Retaria</taxon>
        <taxon>Foraminifera</taxon>
        <taxon>Monothalamids</taxon>
        <taxon>Reticulomyxidae</taxon>
        <taxon>Reticulomyxa</taxon>
    </lineage>
</organism>
<protein>
    <submittedName>
        <fullName evidence="1">Uncharacterized protein</fullName>
    </submittedName>
</protein>
<name>X6LG12_RETFI</name>
<evidence type="ECO:0000313" key="2">
    <source>
        <dbReference type="Proteomes" id="UP000023152"/>
    </source>
</evidence>
<keyword evidence="2" id="KW-1185">Reference proteome</keyword>